<protein>
    <submittedName>
        <fullName evidence="2">Uncharacterized protein</fullName>
    </submittedName>
</protein>
<comment type="caution">
    <text evidence="2">The sequence shown here is derived from an EMBL/GenBank/DDBJ whole genome shotgun (WGS) entry which is preliminary data.</text>
</comment>
<evidence type="ECO:0000256" key="1">
    <source>
        <dbReference type="SAM" id="SignalP"/>
    </source>
</evidence>
<evidence type="ECO:0000313" key="3">
    <source>
        <dbReference type="Proteomes" id="UP000764110"/>
    </source>
</evidence>
<accession>A0A9P8S3V5</accession>
<feature type="signal peptide" evidence="1">
    <location>
        <begin position="1"/>
        <end position="17"/>
    </location>
</feature>
<sequence length="185" mass="20083">MKFTPVIAAGLVALATAQPARDARVARTPDTGFTVFVDEGCAGFRGNPKCQEYAEKCYKDSKNLATKQQVIDCTQAKLKADALGPGGAPSKEQLCAGYLDHPKCREYAQECDGQSKGRLTGQEIVYCTQQKLVGPSLLDKLCVRFGVDNRQGCIAKITDCNTKGKVLADCMLPYDEYGIDFPDQD</sequence>
<name>A0A9P8S3V5_9HYPO</name>
<organism evidence="2 3">
    <name type="scientific">Metarhizium humberi</name>
    <dbReference type="NCBI Taxonomy" id="2596975"/>
    <lineage>
        <taxon>Eukaryota</taxon>
        <taxon>Fungi</taxon>
        <taxon>Dikarya</taxon>
        <taxon>Ascomycota</taxon>
        <taxon>Pezizomycotina</taxon>
        <taxon>Sordariomycetes</taxon>
        <taxon>Hypocreomycetidae</taxon>
        <taxon>Hypocreales</taxon>
        <taxon>Clavicipitaceae</taxon>
        <taxon>Metarhizium</taxon>
    </lineage>
</organism>
<dbReference type="EMBL" id="JACEFI010000018">
    <property type="protein sequence ID" value="KAH0593911.1"/>
    <property type="molecule type" value="Genomic_DNA"/>
</dbReference>
<dbReference type="Proteomes" id="UP000764110">
    <property type="component" value="Unassembled WGS sequence"/>
</dbReference>
<feature type="chain" id="PRO_5040263175" evidence="1">
    <location>
        <begin position="18"/>
        <end position="185"/>
    </location>
</feature>
<keyword evidence="1" id="KW-0732">Signal</keyword>
<reference evidence="2 3" key="1">
    <citation type="submission" date="2020-07" db="EMBL/GenBank/DDBJ databases">
        <title>Metarhizium humberi genome.</title>
        <authorList>
            <person name="Lysoe E."/>
        </authorList>
    </citation>
    <scope>NUCLEOTIDE SEQUENCE [LARGE SCALE GENOMIC DNA]</scope>
    <source>
        <strain evidence="2 3">ESALQ1638</strain>
    </source>
</reference>
<proteinExistence type="predicted"/>
<dbReference type="AlphaFoldDB" id="A0A9P8S3V5"/>
<keyword evidence="3" id="KW-1185">Reference proteome</keyword>
<gene>
    <name evidence="2" type="ORF">MHUMG1_08233</name>
</gene>
<evidence type="ECO:0000313" key="2">
    <source>
        <dbReference type="EMBL" id="KAH0593911.1"/>
    </source>
</evidence>